<evidence type="ECO:0000313" key="2">
    <source>
        <dbReference type="Proteomes" id="UP001652628"/>
    </source>
</evidence>
<dbReference type="RefSeq" id="XP_016944622.4">
    <property type="nucleotide sequence ID" value="XM_017089133.4"/>
</dbReference>
<sequence>MFKFIPFKYHLCALGSSYDVIADACRDKTKFFSFVDSRPWRSFRRNVENFLECDINTYHIYYWFVLIFSIYGVIQSLFRFSRLLFTKETFGNSMWHNNRFHVFPPKMVRRFSVLTAFILTNIWATLLYAALFVSPRHMAPWLWVQLITLAWHLVASFMKSLLGSMKGNRTRTTIYLTVYVVNIWLVYQSKRAFTIALKQDTPEKLMLCSRYIHPLLNYFNGIPM</sequence>
<evidence type="ECO:0000313" key="3">
    <source>
        <dbReference type="RefSeq" id="XP_016944622.4"/>
    </source>
</evidence>
<organism evidence="2 3">
    <name type="scientific">Drosophila suzukii</name>
    <name type="common">Spotted-wing drosophila fruit fly</name>
    <dbReference type="NCBI Taxonomy" id="28584"/>
    <lineage>
        <taxon>Eukaryota</taxon>
        <taxon>Metazoa</taxon>
        <taxon>Ecdysozoa</taxon>
        <taxon>Arthropoda</taxon>
        <taxon>Hexapoda</taxon>
        <taxon>Insecta</taxon>
        <taxon>Pterygota</taxon>
        <taxon>Neoptera</taxon>
        <taxon>Endopterygota</taxon>
        <taxon>Diptera</taxon>
        <taxon>Brachycera</taxon>
        <taxon>Muscomorpha</taxon>
        <taxon>Ephydroidea</taxon>
        <taxon>Drosophilidae</taxon>
        <taxon>Drosophila</taxon>
        <taxon>Sophophora</taxon>
    </lineage>
</organism>
<accession>A0AB39ZWH2</accession>
<gene>
    <name evidence="3" type="primary">LOC108020755</name>
</gene>
<feature type="transmembrane region" description="Helical" evidence="1">
    <location>
        <begin position="139"/>
        <end position="158"/>
    </location>
</feature>
<keyword evidence="1" id="KW-1133">Transmembrane helix</keyword>
<feature type="transmembrane region" description="Helical" evidence="1">
    <location>
        <begin position="60"/>
        <end position="78"/>
    </location>
</feature>
<keyword evidence="1" id="KW-0812">Transmembrane</keyword>
<name>A0AB39ZWH2_DROSZ</name>
<feature type="transmembrane region" description="Helical" evidence="1">
    <location>
        <begin position="111"/>
        <end position="133"/>
    </location>
</feature>
<dbReference type="AlphaFoldDB" id="A0AB39ZWH2"/>
<dbReference type="Proteomes" id="UP001652628">
    <property type="component" value="Chromosome 3"/>
</dbReference>
<protein>
    <submittedName>
        <fullName evidence="3">Uncharacterized protein</fullName>
    </submittedName>
</protein>
<reference evidence="3" key="1">
    <citation type="submission" date="2025-08" db="UniProtKB">
        <authorList>
            <consortium name="RefSeq"/>
        </authorList>
    </citation>
    <scope>IDENTIFICATION</scope>
</reference>
<dbReference type="GeneID" id="108020755"/>
<proteinExistence type="predicted"/>
<keyword evidence="2" id="KW-1185">Reference proteome</keyword>
<keyword evidence="1" id="KW-0472">Membrane</keyword>
<evidence type="ECO:0000256" key="1">
    <source>
        <dbReference type="SAM" id="Phobius"/>
    </source>
</evidence>